<dbReference type="SUPFAM" id="SSF50729">
    <property type="entry name" value="PH domain-like"/>
    <property type="match status" value="1"/>
</dbReference>
<dbReference type="Pfam" id="PF13091">
    <property type="entry name" value="PLDc_2"/>
    <property type="match status" value="1"/>
</dbReference>
<evidence type="ECO:0000313" key="13">
    <source>
        <dbReference type="Proteomes" id="UP001652620"/>
    </source>
</evidence>
<dbReference type="GO" id="GO:0004630">
    <property type="term" value="F:phospholipase D activity"/>
    <property type="evidence" value="ECO:0007669"/>
    <property type="project" value="UniProtKB-UniRule"/>
</dbReference>
<sequence length="1314" mass="149872">MMSAKSEQIDASRMNQLRRHRRSISQLIANIDEFIDRETGLANPALVDDELDYPHLYSQFDGGGAITMTSNIDSHQPRAYVVNATDSIDGESREYTPEELAEEDDEEKVTRCVPDFQFSLVDSEYDETLAFPDSVTILSNVGDKPVLVQRKDTDDDDDEEEGAGAYTGQPSEIPYSSIYGPSMKFNSFQRKVFIPGMEIQVRIIDNERSVTTHLLNPNLYTIELTHGPFTWTIKRRYKHFNSLHQQLSFFRTSLNIPFPMRSHKEKRATIKKAAIQMADEARLKSMQLSQTQTTICETSQKVQSNGNSNAISTMVLASTSNSPLSNLGITGKRKKKERKLPRFPNRPESLITVESLPTRIKQLEDYLYNLLNISLYRNHHETLNFVEVSNVSFVSGLGIKGKEGAIQKRTGSTRPGQAGCNFFGCFQQKCCVRCSFFCSDVLYGKWRNRWFFVKETCFGYIRPTDGVIRSVILFDQGFDVSTGIYQTGMRKGLQVLTNNRHIILKCWTRRKCKEWMQYLKQTANSYARDFTYPNPHMSYAPVRSGIQASWHVDGSTYMGAIADALEEAKEEIYIADWWLSPEIYMKRPAVDGDYWRLDKILHRKASQGIKVFVLLYKEVEMALGINSYYSKQRLSHENIRVLRHPDHARAGVFFWAHHEKIVVVDQTYAFIGGLDLCYGRWDDYRHRLTDLGSISTASASGSTRRLGSFFKDDADSAFGSQKSSRKCTNVNSDLQKSEKLSANIEENQFEEVELRTLAPGDKLVIPELLSPPTSEQIAIEGMKLNTPEMERKNVLEKITTNAMRKGKDLVSRLTMTEHERGAGDKSPDVLKDPKQLVFTIDEVETGRLGGLEDPTPFQTQILNDYYGQAKYWFGKDYSNFILKDWMNLDAPLVDIIDRSSTPRMPWHDVGVCLVGAAARDVARHFIQRWNAVKLEKMRDNANFPYLMPKSYNNIRLNPNITLKRQNRVTCQLLRSASSWSCGFIEQDLVEQSIHDAYIQTITKAQHFIYIENQFFITMQLGATGAYGNVRNQIGETLFKRIVRAHKERKTFRVFVIIPLLPGFEGDVGGSTGNAVRAITHWNYASISRGRSGILTRLQEVGIKDPGEYISFHSLRTNSQLNNNPITELIYVHSKLLIADDRVVICGSANINDRSMIGKRDSEIAAIITDEEFEDGRMNGKKYPSGVFAGRLRKFLFKEHLGLLDPDAERMPIDVTDPVIDQFWNGMWRRTATRNTELYEEIFKCLPTDKVKSYADLRKYQEEPPLCKSDPEMAMKRVANIQGFLVNLPLDFLNKEVLKPPGTSKEGLIPTAVWT</sequence>
<dbReference type="Gene3D" id="3.30.1520.10">
    <property type="entry name" value="Phox-like domain"/>
    <property type="match status" value="1"/>
</dbReference>
<dbReference type="InterPro" id="IPR015679">
    <property type="entry name" value="PLipase_D_fam"/>
</dbReference>
<organism evidence="13 14">
    <name type="scientific">Bactrocera dorsalis</name>
    <name type="common">Oriental fruit fly</name>
    <name type="synonym">Dacus dorsalis</name>
    <dbReference type="NCBI Taxonomy" id="27457"/>
    <lineage>
        <taxon>Eukaryota</taxon>
        <taxon>Metazoa</taxon>
        <taxon>Ecdysozoa</taxon>
        <taxon>Arthropoda</taxon>
        <taxon>Hexapoda</taxon>
        <taxon>Insecta</taxon>
        <taxon>Pterygota</taxon>
        <taxon>Neoptera</taxon>
        <taxon>Endopterygota</taxon>
        <taxon>Diptera</taxon>
        <taxon>Brachycera</taxon>
        <taxon>Muscomorpha</taxon>
        <taxon>Tephritoidea</taxon>
        <taxon>Tephritidae</taxon>
        <taxon>Bactrocera</taxon>
        <taxon>Bactrocera</taxon>
    </lineage>
</organism>
<proteinExistence type="inferred from homology"/>
<feature type="domain" description="PX" evidence="12">
    <location>
        <begin position="198"/>
        <end position="392"/>
    </location>
</feature>
<dbReference type="PANTHER" id="PTHR18896">
    <property type="entry name" value="PHOSPHOLIPASE D"/>
    <property type="match status" value="1"/>
</dbReference>
<evidence type="ECO:0000256" key="10">
    <source>
        <dbReference type="SAM" id="MobiDB-lite"/>
    </source>
</evidence>
<dbReference type="SUPFAM" id="SSF64268">
    <property type="entry name" value="PX domain"/>
    <property type="match status" value="1"/>
</dbReference>
<dbReference type="RefSeq" id="XP_011209061.2">
    <property type="nucleotide sequence ID" value="XM_011210759.4"/>
</dbReference>
<evidence type="ECO:0000259" key="11">
    <source>
        <dbReference type="PROSITE" id="PS50035"/>
    </source>
</evidence>
<feature type="domain" description="PLD phosphodiesterase" evidence="11">
    <location>
        <begin position="653"/>
        <end position="680"/>
    </location>
</feature>
<dbReference type="Gene3D" id="3.30.870.10">
    <property type="entry name" value="Endonuclease Chain A"/>
    <property type="match status" value="3"/>
</dbReference>
<dbReference type="GO" id="GO:0012505">
    <property type="term" value="C:endomembrane system"/>
    <property type="evidence" value="ECO:0007669"/>
    <property type="project" value="UniProtKB-SubCell"/>
</dbReference>
<dbReference type="FunCoup" id="A0A6I9VGQ4">
    <property type="interactions" value="1057"/>
</dbReference>
<feature type="domain" description="PLD phosphodiesterase" evidence="11">
    <location>
        <begin position="1127"/>
        <end position="1154"/>
    </location>
</feature>
<comment type="similarity">
    <text evidence="2 9">Belongs to the phospholipase D family.</text>
</comment>
<dbReference type="GeneID" id="105230153"/>
<evidence type="ECO:0000256" key="5">
    <source>
        <dbReference type="ARBA" id="ARBA00022963"/>
    </source>
</evidence>
<evidence type="ECO:0000259" key="12">
    <source>
        <dbReference type="PROSITE" id="PS50195"/>
    </source>
</evidence>
<dbReference type="InterPro" id="IPR036871">
    <property type="entry name" value="PX_dom_sf"/>
</dbReference>
<comment type="catalytic activity">
    <reaction evidence="1 9">
        <text>a 1,2-diacyl-sn-glycero-3-phosphocholine + H2O = a 1,2-diacyl-sn-glycero-3-phosphate + choline + H(+)</text>
        <dbReference type="Rhea" id="RHEA:14445"/>
        <dbReference type="ChEBI" id="CHEBI:15354"/>
        <dbReference type="ChEBI" id="CHEBI:15377"/>
        <dbReference type="ChEBI" id="CHEBI:15378"/>
        <dbReference type="ChEBI" id="CHEBI:57643"/>
        <dbReference type="ChEBI" id="CHEBI:58608"/>
        <dbReference type="EC" id="3.1.4.4"/>
    </reaction>
</comment>
<dbReference type="InParanoid" id="A0A6I9VGQ4"/>
<keyword evidence="7" id="KW-0449">Lipoprotein</keyword>
<dbReference type="Gene3D" id="2.30.29.30">
    <property type="entry name" value="Pleckstrin-homology domain (PH domain)/Phosphotyrosine-binding domain (PTB)"/>
    <property type="match status" value="1"/>
</dbReference>
<evidence type="ECO:0000256" key="2">
    <source>
        <dbReference type="ARBA" id="ARBA00008664"/>
    </source>
</evidence>
<dbReference type="GO" id="GO:0060627">
    <property type="term" value="P:regulation of vesicle-mediated transport"/>
    <property type="evidence" value="ECO:0007669"/>
    <property type="project" value="TreeGrafter"/>
</dbReference>
<dbReference type="GO" id="GO:0006654">
    <property type="term" value="P:phosphatidic acid biosynthetic process"/>
    <property type="evidence" value="ECO:0007669"/>
    <property type="project" value="InterPro"/>
</dbReference>
<dbReference type="Pfam" id="PF00787">
    <property type="entry name" value="PX"/>
    <property type="match status" value="1"/>
</dbReference>
<accession>A0A6I9VGQ4</accession>
<dbReference type="SUPFAM" id="SSF56024">
    <property type="entry name" value="Phospholipase D/nuclease"/>
    <property type="match status" value="2"/>
</dbReference>
<dbReference type="CDD" id="cd09141">
    <property type="entry name" value="PLDc_vPLD1_2_yPLD_like_2"/>
    <property type="match status" value="1"/>
</dbReference>
<dbReference type="PIRSF" id="PIRSF009376">
    <property type="entry name" value="Phospholipase_D_euk"/>
    <property type="match status" value="1"/>
</dbReference>
<evidence type="ECO:0000256" key="8">
    <source>
        <dbReference type="ARBA" id="ARBA00037868"/>
    </source>
</evidence>
<dbReference type="KEGG" id="bdr:105230153"/>
<protein>
    <recommendedName>
        <fullName evidence="9">Phospholipase</fullName>
        <ecNumber evidence="9">3.1.4.4</ecNumber>
    </recommendedName>
</protein>
<feature type="region of interest" description="Disordered" evidence="10">
    <location>
        <begin position="148"/>
        <end position="174"/>
    </location>
</feature>
<keyword evidence="4 9" id="KW-0378">Hydrolase</keyword>
<evidence type="ECO:0000256" key="7">
    <source>
        <dbReference type="ARBA" id="ARBA00023288"/>
    </source>
</evidence>
<dbReference type="PROSITE" id="PS50035">
    <property type="entry name" value="PLD"/>
    <property type="match status" value="2"/>
</dbReference>
<dbReference type="InterPro" id="IPR011993">
    <property type="entry name" value="PH-like_dom_sf"/>
</dbReference>
<evidence type="ECO:0000256" key="4">
    <source>
        <dbReference type="ARBA" id="ARBA00022801"/>
    </source>
</evidence>
<dbReference type="GO" id="GO:0035556">
    <property type="term" value="P:intracellular signal transduction"/>
    <property type="evidence" value="ECO:0007669"/>
    <property type="project" value="InterPro"/>
</dbReference>
<dbReference type="InterPro" id="IPR001736">
    <property type="entry name" value="PLipase_D/transphosphatidylase"/>
</dbReference>
<evidence type="ECO:0000313" key="14">
    <source>
        <dbReference type="RefSeq" id="XP_011209061.2"/>
    </source>
</evidence>
<dbReference type="InterPro" id="IPR001683">
    <property type="entry name" value="PX_dom"/>
</dbReference>
<dbReference type="EC" id="3.1.4.4" evidence="9"/>
<evidence type="ECO:0000256" key="1">
    <source>
        <dbReference type="ARBA" id="ARBA00000798"/>
    </source>
</evidence>
<evidence type="ECO:0000256" key="9">
    <source>
        <dbReference type="PIRNR" id="PIRNR009376"/>
    </source>
</evidence>
<dbReference type="OrthoDB" id="14911at2759"/>
<dbReference type="CDD" id="cd09138">
    <property type="entry name" value="PLDc_vPLD1_2_yPLD_like_1"/>
    <property type="match status" value="1"/>
</dbReference>
<evidence type="ECO:0000256" key="6">
    <source>
        <dbReference type="ARBA" id="ARBA00023098"/>
    </source>
</evidence>
<dbReference type="InterPro" id="IPR016555">
    <property type="entry name" value="PLipase_D_euk"/>
</dbReference>
<keyword evidence="6" id="KW-0443">Lipid metabolism</keyword>
<keyword evidence="5 9" id="KW-0442">Lipid degradation</keyword>
<dbReference type="PANTHER" id="PTHR18896:SF76">
    <property type="entry name" value="PHOSPHOLIPASE"/>
    <property type="match status" value="1"/>
</dbReference>
<dbReference type="InterPro" id="IPR025202">
    <property type="entry name" value="PLD-like_dom"/>
</dbReference>
<keyword evidence="13" id="KW-1185">Reference proteome</keyword>
<comment type="subcellular location">
    <subcellularLocation>
        <location evidence="8">Endomembrane system</location>
        <topology evidence="8">Lipid-anchor</topology>
    </subcellularLocation>
</comment>
<name>A0A6I9VGQ4_BACDO</name>
<dbReference type="GO" id="GO:0035091">
    <property type="term" value="F:phosphatidylinositol binding"/>
    <property type="evidence" value="ECO:0007669"/>
    <property type="project" value="InterPro"/>
</dbReference>
<dbReference type="PROSITE" id="PS50195">
    <property type="entry name" value="PX"/>
    <property type="match status" value="1"/>
</dbReference>
<dbReference type="CDD" id="cd01254">
    <property type="entry name" value="PH_PLD"/>
    <property type="match status" value="1"/>
</dbReference>
<dbReference type="Pfam" id="PF00614">
    <property type="entry name" value="PLDc"/>
    <property type="match status" value="1"/>
</dbReference>
<dbReference type="CDD" id="cd06895">
    <property type="entry name" value="PX_PLD"/>
    <property type="match status" value="1"/>
</dbReference>
<gene>
    <name evidence="14" type="primary">LOC105230153</name>
</gene>
<dbReference type="Proteomes" id="UP001652620">
    <property type="component" value="Chromosome 3"/>
</dbReference>
<reference evidence="14" key="1">
    <citation type="submission" date="2025-08" db="UniProtKB">
        <authorList>
            <consortium name="RefSeq"/>
        </authorList>
    </citation>
    <scope>IDENTIFICATION</scope>
    <source>
        <tissue evidence="14">Adult</tissue>
    </source>
</reference>
<dbReference type="SMART" id="SM00155">
    <property type="entry name" value="PLDc"/>
    <property type="match status" value="2"/>
</dbReference>
<dbReference type="GO" id="GO:0009395">
    <property type="term" value="P:phospholipid catabolic process"/>
    <property type="evidence" value="ECO:0007669"/>
    <property type="project" value="TreeGrafter"/>
</dbReference>
<dbReference type="SMART" id="SM00312">
    <property type="entry name" value="PX"/>
    <property type="match status" value="1"/>
</dbReference>
<evidence type="ECO:0000256" key="3">
    <source>
        <dbReference type="ARBA" id="ARBA00022737"/>
    </source>
</evidence>
<keyword evidence="3" id="KW-0677">Repeat</keyword>